<feature type="compositionally biased region" description="Low complexity" evidence="1">
    <location>
        <begin position="271"/>
        <end position="287"/>
    </location>
</feature>
<feature type="region of interest" description="Disordered" evidence="1">
    <location>
        <begin position="91"/>
        <end position="377"/>
    </location>
</feature>
<feature type="compositionally biased region" description="Polar residues" evidence="1">
    <location>
        <begin position="136"/>
        <end position="146"/>
    </location>
</feature>
<feature type="compositionally biased region" description="Basic and acidic residues" evidence="1">
    <location>
        <begin position="366"/>
        <end position="377"/>
    </location>
</feature>
<dbReference type="EMBL" id="GEBQ01014509">
    <property type="protein sequence ID" value="JAT25468.1"/>
    <property type="molecule type" value="Transcribed_RNA"/>
</dbReference>
<feature type="compositionally biased region" description="Polar residues" evidence="1">
    <location>
        <begin position="343"/>
        <end position="358"/>
    </location>
</feature>
<feature type="compositionally biased region" description="Basic and acidic residues" evidence="1">
    <location>
        <begin position="515"/>
        <end position="538"/>
    </location>
</feature>
<feature type="compositionally biased region" description="Polar residues" evidence="1">
    <location>
        <begin position="166"/>
        <end position="178"/>
    </location>
</feature>
<feature type="region of interest" description="Disordered" evidence="1">
    <location>
        <begin position="920"/>
        <end position="943"/>
    </location>
</feature>
<evidence type="ECO:0000256" key="1">
    <source>
        <dbReference type="SAM" id="MobiDB-lite"/>
    </source>
</evidence>
<feature type="region of interest" description="Disordered" evidence="1">
    <location>
        <begin position="1148"/>
        <end position="1202"/>
    </location>
</feature>
<feature type="compositionally biased region" description="Basic and acidic residues" evidence="1">
    <location>
        <begin position="261"/>
        <end position="270"/>
    </location>
</feature>
<feature type="compositionally biased region" description="Basic and acidic residues" evidence="1">
    <location>
        <begin position="179"/>
        <end position="195"/>
    </location>
</feature>
<feature type="compositionally biased region" description="Basic and acidic residues" evidence="1">
    <location>
        <begin position="1466"/>
        <end position="1480"/>
    </location>
</feature>
<organism evidence="2">
    <name type="scientific">Graphocephala atropunctata</name>
    <dbReference type="NCBI Taxonomy" id="36148"/>
    <lineage>
        <taxon>Eukaryota</taxon>
        <taxon>Metazoa</taxon>
        <taxon>Ecdysozoa</taxon>
        <taxon>Arthropoda</taxon>
        <taxon>Hexapoda</taxon>
        <taxon>Insecta</taxon>
        <taxon>Pterygota</taxon>
        <taxon>Neoptera</taxon>
        <taxon>Paraneoptera</taxon>
        <taxon>Hemiptera</taxon>
        <taxon>Auchenorrhyncha</taxon>
        <taxon>Membracoidea</taxon>
        <taxon>Cicadellidae</taxon>
        <taxon>Cicadellinae</taxon>
        <taxon>Cicadellini</taxon>
        <taxon>Graphocephala</taxon>
    </lineage>
</organism>
<name>A0A1B6LP74_9HEMI</name>
<feature type="compositionally biased region" description="Basic and acidic residues" evidence="1">
    <location>
        <begin position="922"/>
        <end position="939"/>
    </location>
</feature>
<proteinExistence type="predicted"/>
<accession>A0A1B6LP74</accession>
<feature type="compositionally biased region" description="Basic and acidic residues" evidence="1">
    <location>
        <begin position="1187"/>
        <end position="1202"/>
    </location>
</feature>
<feature type="compositionally biased region" description="Polar residues" evidence="1">
    <location>
        <begin position="91"/>
        <end position="102"/>
    </location>
</feature>
<feature type="compositionally biased region" description="Polar residues" evidence="1">
    <location>
        <begin position="500"/>
        <end position="511"/>
    </location>
</feature>
<evidence type="ECO:0000313" key="2">
    <source>
        <dbReference type="EMBL" id="JAT25468.1"/>
    </source>
</evidence>
<gene>
    <name evidence="2" type="ORF">g.15560</name>
</gene>
<feature type="compositionally biased region" description="Polar residues" evidence="1">
    <location>
        <begin position="297"/>
        <end position="323"/>
    </location>
</feature>
<sequence length="1613" mass="179685">MARRNKKAVKNDKKINSSIINAKKGGKVVKKKPEVNSKKKSINDKIKCPKCSKFFNNTNRSKSLVCAACLKKETIASEKTVKPVTKSKLISNSTLKQSTQVRLLSKRGMSSSNLDNKNDPKPNPKSPKVKSSRKSTNAIKIQTNSISKRKSTDVVEKLENKRQVNRSKTQNSLKPTTLNKKELSVATTKKTESKMGLRGRKRSYSQLASGIKLENENQVKKQKNSEVNRGVIIRNSRNKKPTIKGSEWLNTIHSKKSVSPKQDKNKKDSLKSPTKTKSPKSKILSPTKGKKNESLKVLSSNIKTNTSSKRSVPQNSKSNSLPSKGSVKQKELSKPTKLKNKTPKVTSTKQAISPTQTRKITKRTSKKQEKTSTKEKKILESNEKSTFSDSLVVETEICLTDKNMKTKENVLIVQDILHGILNSIHYSVDPDPVSEKEGALGTVVGVGDKETINGNRTIDLELEDNSNNQTFELILNTSSSNSVPDNCELSRSPKVERIQKNPNSDPVTDSAITEHMGKTADEKQEQKNNEKDSQNYSIDHESLDVSFITTSKSDDFTTETKILQNINSIKNKSSVNENILSDMEFSQDIKDNQSDLSKNISEVLKDNIKSINISETNCKDSSSGTSGRFDVHLEKNKNTNEPIKNQTNNVGNLMIENVKVENFQSNLSHKDIVSNENNSNNYTEEIEKGISNCVESVNQESSCTRVKKQDSVQEDPDNHLPQGTSIQQEKGDQERSVMNASVNKSPGKHNFNDNNGTSNSEAVQICLSGHETPKSDIFDNSCVNSSVGENCKESKSENCLNINLMNTSSKDFNLSTDEKLEKMSNPDASSRIQVGDCSELVKTTSTSQGKNSNDNKENNCETSVDQLKFIENNLNENESNEKYEPKLMGENVTSVVTLEEKGLNKKGNIVGDTANLSVDGQRSSEKNVLETSEESHNEENNISVNPSSNLAICDNKKNTSEVSLEKCFSKENGLCLERKFSSTVTTVIIDEHTSEKCQEENMSRDIIISKEKEASNEVEKEVIESSEDKKEHEKIYECNSKSQKQSMAEVSLKNTTLDTDQSNGITRVSIAESRLEIKFATQEMAIKPLLSTSNKNLSNDLENHVSTNKEDTSVVFLEDDTKSCVYNEHKNDQSVVENTLSLNVISKNEENLNNPKSCEDKSSSVSSQEVLQKTTTKNEFDQDDLAEVTKHPKRSDLDKLEENKFSETSLDCVTIPAKPNPSVELTAKEVVTHEEIEVQLPTSSISENMEYKMLQPKLAAKEIETSQDQRSEVKLDSSMQVNIEAGEIISKNEQSHGDKHIQDEKDVCQSSTKENIEFESELQLKPHLDDFEDMNVHGKMPDFPNIEEAATCKTILKSESTPAEINTVVEEKVGRNVTCDITVPNTSTLLTNEDPVINLDGETAENKIHFDLKEENVKQSTPEEPKLDINYQTENNITNEQANKITPSIEISIVAEEETYPGTDKISLDKTKSDMQKDEEMSVDDQTTVEGNNDGDYRTKFVSVEENQSIDLVSATNKNFSASENHIDVDIENSKPDFTCSKMEDIGNDSISVDDTEGESMQCNSETHSSNRMSVDEDNVVMDLDTDDTAVEVDLCVPTFETKLGNELNMEVS</sequence>
<feature type="compositionally biased region" description="Polar residues" evidence="1">
    <location>
        <begin position="1168"/>
        <end position="1177"/>
    </location>
</feature>
<feature type="region of interest" description="Disordered" evidence="1">
    <location>
        <begin position="1464"/>
        <end position="1496"/>
    </location>
</feature>
<feature type="compositionally biased region" description="Basic and acidic residues" evidence="1">
    <location>
        <begin position="213"/>
        <end position="226"/>
    </location>
</feature>
<feature type="region of interest" description="Disordered" evidence="1">
    <location>
        <begin position="479"/>
        <end position="538"/>
    </location>
</feature>
<feature type="compositionally biased region" description="Polar residues" evidence="1">
    <location>
        <begin position="1559"/>
        <end position="1572"/>
    </location>
</feature>
<feature type="compositionally biased region" description="Basic and acidic residues" evidence="1">
    <location>
        <begin position="150"/>
        <end position="162"/>
    </location>
</feature>
<feature type="region of interest" description="Disordered" evidence="1">
    <location>
        <begin position="706"/>
        <end position="757"/>
    </location>
</feature>
<protein>
    <submittedName>
        <fullName evidence="2">Uncharacterized protein</fullName>
    </submittedName>
</protein>
<reference evidence="2" key="1">
    <citation type="submission" date="2015-11" db="EMBL/GenBank/DDBJ databases">
        <title>De novo transcriptome assembly of four potential Pierce s Disease insect vectors from Arizona vineyards.</title>
        <authorList>
            <person name="Tassone E.E."/>
        </authorList>
    </citation>
    <scope>NUCLEOTIDE SEQUENCE</scope>
</reference>
<feature type="region of interest" description="Disordered" evidence="1">
    <location>
        <begin position="1551"/>
        <end position="1572"/>
    </location>
</feature>